<evidence type="ECO:0000259" key="2">
    <source>
        <dbReference type="Pfam" id="PF01408"/>
    </source>
</evidence>
<dbReference type="InterPro" id="IPR050463">
    <property type="entry name" value="Gfo/Idh/MocA_oxidrdct_glycsds"/>
</dbReference>
<name>A0ABT3KNM7_9BURK</name>
<dbReference type="EMBL" id="QZCW01000001">
    <property type="protein sequence ID" value="MCW5319870.1"/>
    <property type="molecule type" value="Genomic_DNA"/>
</dbReference>
<dbReference type="InterPro" id="IPR036291">
    <property type="entry name" value="NAD(P)-bd_dom_sf"/>
</dbReference>
<protein>
    <submittedName>
        <fullName evidence="3">Gfo/Idh/MocA family oxidoreductase</fullName>
    </submittedName>
</protein>
<gene>
    <name evidence="3" type="ORF">D5039_01385</name>
</gene>
<evidence type="ECO:0000313" key="3">
    <source>
        <dbReference type="EMBL" id="MCW5319870.1"/>
    </source>
</evidence>
<dbReference type="InterPro" id="IPR000683">
    <property type="entry name" value="Gfo/Idh/MocA-like_OxRdtase_N"/>
</dbReference>
<evidence type="ECO:0000256" key="1">
    <source>
        <dbReference type="ARBA" id="ARBA00023002"/>
    </source>
</evidence>
<dbReference type="RefSeq" id="WP_265280801.1">
    <property type="nucleotide sequence ID" value="NZ_QZCW01000001.1"/>
</dbReference>
<dbReference type="Gene3D" id="3.30.360.10">
    <property type="entry name" value="Dihydrodipicolinate Reductase, domain 2"/>
    <property type="match status" value="1"/>
</dbReference>
<dbReference type="GeneID" id="77322581"/>
<accession>A0ABT3KNM7</accession>
<dbReference type="Pfam" id="PF01408">
    <property type="entry name" value="GFO_IDH_MocA"/>
    <property type="match status" value="1"/>
</dbReference>
<evidence type="ECO:0000313" key="4">
    <source>
        <dbReference type="Proteomes" id="UP001208935"/>
    </source>
</evidence>
<feature type="domain" description="Gfo/Idh/MocA-like oxidoreductase N-terminal" evidence="2">
    <location>
        <begin position="5"/>
        <end position="126"/>
    </location>
</feature>
<sequence>MNKRIRVGFIGCGEVTQLLHLPTLRELPDLFEVTAFHDVSAKALNGTATAWPEASRHSALESLVADKQVDAVVIANPDAWHADAALMAMRGGKHVLIEKPVCVTRDEAEALLTAEGECGVIVQVGYMRRHAPAFIEAVQALRDRSEPTTLARVCDIIGPNASYVDSTSRIVARADDIAKDVRDAGLRKLARAHQSEIGVDSGPLARAYGLMLGLASHDTSAMRELIGAPSGVLYAKQHHGGRWITAAFDYGEFVCHLEVGLDQITRMDAKIEVFQPSRVLRVEFDSPYIRHQAAKLVTTRTVPPFGVSTGTSFPTRNDAFAAEWRAFHEHIVQGTPPKCSIADATEDLKLFREMIALMR</sequence>
<proteinExistence type="predicted"/>
<dbReference type="Gene3D" id="3.40.50.720">
    <property type="entry name" value="NAD(P)-binding Rossmann-like Domain"/>
    <property type="match status" value="1"/>
</dbReference>
<dbReference type="PANTHER" id="PTHR43818:SF11">
    <property type="entry name" value="BCDNA.GH03377"/>
    <property type="match status" value="1"/>
</dbReference>
<keyword evidence="4" id="KW-1185">Reference proteome</keyword>
<keyword evidence="1" id="KW-0560">Oxidoreductase</keyword>
<organism evidence="3 4">
    <name type="scientific">Verminephrobacter aporrectodeae subsp. tuberculatae</name>
    <dbReference type="NCBI Taxonomy" id="1110392"/>
    <lineage>
        <taxon>Bacteria</taxon>
        <taxon>Pseudomonadati</taxon>
        <taxon>Pseudomonadota</taxon>
        <taxon>Betaproteobacteria</taxon>
        <taxon>Burkholderiales</taxon>
        <taxon>Comamonadaceae</taxon>
        <taxon>Verminephrobacter</taxon>
    </lineage>
</organism>
<dbReference type="Proteomes" id="UP001208935">
    <property type="component" value="Unassembled WGS sequence"/>
</dbReference>
<dbReference type="SUPFAM" id="SSF51735">
    <property type="entry name" value="NAD(P)-binding Rossmann-fold domains"/>
    <property type="match status" value="1"/>
</dbReference>
<reference evidence="4" key="1">
    <citation type="submission" date="2023-07" db="EMBL/GenBank/DDBJ databases">
        <title>Verminephrobacter genomes.</title>
        <authorList>
            <person name="Lund M.B."/>
        </authorList>
    </citation>
    <scope>NUCLEOTIDE SEQUENCE [LARGE SCALE GENOMIC DNA]</scope>
    <source>
        <strain evidence="4">AtM5-05</strain>
    </source>
</reference>
<dbReference type="PANTHER" id="PTHR43818">
    <property type="entry name" value="BCDNA.GH03377"/>
    <property type="match status" value="1"/>
</dbReference>
<comment type="caution">
    <text evidence="3">The sequence shown here is derived from an EMBL/GenBank/DDBJ whole genome shotgun (WGS) entry which is preliminary data.</text>
</comment>